<keyword evidence="10" id="KW-1185">Reference proteome</keyword>
<evidence type="ECO:0000256" key="1">
    <source>
        <dbReference type="ARBA" id="ARBA00000032"/>
    </source>
</evidence>
<evidence type="ECO:0000256" key="4">
    <source>
        <dbReference type="ARBA" id="ARBA00022801"/>
    </source>
</evidence>
<organism evidence="9 10">
    <name type="scientific">Kluyveromyces dobzhanskii CBS 2104</name>
    <dbReference type="NCBI Taxonomy" id="1427455"/>
    <lineage>
        <taxon>Eukaryota</taxon>
        <taxon>Fungi</taxon>
        <taxon>Dikarya</taxon>
        <taxon>Ascomycota</taxon>
        <taxon>Saccharomycotina</taxon>
        <taxon>Saccharomycetes</taxon>
        <taxon>Saccharomycetales</taxon>
        <taxon>Saccharomycetaceae</taxon>
        <taxon>Kluyveromyces</taxon>
    </lineage>
</organism>
<dbReference type="EC" id="3.1.3.2" evidence="3"/>
<dbReference type="PROSITE" id="PS00778">
    <property type="entry name" value="HIS_ACID_PHOSPHAT_2"/>
    <property type="match status" value="1"/>
</dbReference>
<feature type="signal peptide" evidence="8">
    <location>
        <begin position="1"/>
        <end position="16"/>
    </location>
</feature>
<keyword evidence="5" id="KW-0325">Glycoprotein</keyword>
<dbReference type="InterPro" id="IPR029033">
    <property type="entry name" value="His_PPase_superfam"/>
</dbReference>
<sequence>MLSVLLGLLALSGINAAPVSKEEGKSYYALNSSSTDSSIFPLLNGQGPHYDYPQSFGIPVEVPDQCTVEHVQMLARHGERYPTASKGKLMTALWKKLKVFQGEYSGPLEIFNDYEFFVSNKTYFDQLTNSSDVDPSNPYTGAKTADHLGKYIAYNYGELFSDSNPVFTSSSGRVHQTAEYVVSALEKELGVKIDLQIIQEDAKAGANSLTPADSCTTINEDLGDERFENVTLPYTTDIRNRWMKKNSNLNLTLEQDDIELLVDWCAFETSVKGSSAVCDLFERNDLITYSYYANVNNFYRRGAGNPMSAPIGSVLVNASYNLLAQSDDADNKVWLSFSHDTDIQQFITALGLIDNGVTDYSLEQVDFQNIQQLSWVTPMGARIFTEKLKCGNSSYVRYIVNDAVIPVPGCSSGPGFSCPMEDFTEYITDRLRDVDYVSNCEVQKVSNTTELTFYWDYNEVDYNGPVDNK</sequence>
<feature type="disulfide bond" evidence="7">
    <location>
        <begin position="410"/>
        <end position="418"/>
    </location>
</feature>
<keyword evidence="7" id="KW-1015">Disulfide bond</keyword>
<comment type="similarity">
    <text evidence="2">Belongs to the histidine acid phosphatase family.</text>
</comment>
<dbReference type="PROSITE" id="PS00616">
    <property type="entry name" value="HIS_ACID_PHOSPHAT_1"/>
    <property type="match status" value="1"/>
</dbReference>
<comment type="catalytic activity">
    <reaction evidence="1">
        <text>a phosphate monoester + H2O = an alcohol + phosphate</text>
        <dbReference type="Rhea" id="RHEA:15017"/>
        <dbReference type="ChEBI" id="CHEBI:15377"/>
        <dbReference type="ChEBI" id="CHEBI:30879"/>
        <dbReference type="ChEBI" id="CHEBI:43474"/>
        <dbReference type="ChEBI" id="CHEBI:67140"/>
        <dbReference type="EC" id="3.1.3.2"/>
    </reaction>
</comment>
<evidence type="ECO:0000256" key="2">
    <source>
        <dbReference type="ARBA" id="ARBA00005375"/>
    </source>
</evidence>
<evidence type="ECO:0000313" key="10">
    <source>
        <dbReference type="Proteomes" id="UP000031516"/>
    </source>
</evidence>
<evidence type="ECO:0000256" key="3">
    <source>
        <dbReference type="ARBA" id="ARBA00012646"/>
    </source>
</evidence>
<dbReference type="GO" id="GO:0009277">
    <property type="term" value="C:fungal-type cell wall"/>
    <property type="evidence" value="ECO:0007669"/>
    <property type="project" value="TreeGrafter"/>
</dbReference>
<comment type="caution">
    <text evidence="9">The sequence shown here is derived from an EMBL/GenBank/DDBJ whole genome shotgun (WGS) entry which is preliminary data.</text>
</comment>
<dbReference type="PANTHER" id="PTHR20963:SF18">
    <property type="entry name" value="ACID PHOSPHATASE PHO11-RELATED"/>
    <property type="match status" value="1"/>
</dbReference>
<dbReference type="InterPro" id="IPR000560">
    <property type="entry name" value="His_Pase_clade-2"/>
</dbReference>
<dbReference type="PANTHER" id="PTHR20963">
    <property type="entry name" value="MULTIPLE INOSITOL POLYPHOSPHATE PHOSPHATASE-RELATED"/>
    <property type="match status" value="1"/>
</dbReference>
<protein>
    <recommendedName>
        <fullName evidence="3">acid phosphatase</fullName>
        <ecNumber evidence="3">3.1.3.2</ecNumber>
    </recommendedName>
</protein>
<dbReference type="EMBL" id="CCBQ010000019">
    <property type="protein sequence ID" value="CDO92877.1"/>
    <property type="molecule type" value="Genomic_DNA"/>
</dbReference>
<evidence type="ECO:0000256" key="7">
    <source>
        <dbReference type="PIRSR" id="PIRSR000894-2"/>
    </source>
</evidence>
<dbReference type="InterPro" id="IPR033379">
    <property type="entry name" value="Acid_Pase_AS"/>
</dbReference>
<dbReference type="PIRSF" id="PIRSF000894">
    <property type="entry name" value="Acid_phosphatase"/>
    <property type="match status" value="1"/>
</dbReference>
<feature type="chain" id="PRO_5002038712" description="acid phosphatase" evidence="8">
    <location>
        <begin position="17"/>
        <end position="469"/>
    </location>
</feature>
<dbReference type="Proteomes" id="UP000031516">
    <property type="component" value="Unassembled WGS sequence"/>
</dbReference>
<gene>
    <name evidence="9" type="ORF">KLDO_g1186</name>
</gene>
<feature type="active site" description="Nucleophile" evidence="6">
    <location>
        <position position="77"/>
    </location>
</feature>
<keyword evidence="8" id="KW-0732">Signal</keyword>
<dbReference type="OrthoDB" id="6509975at2759"/>
<feature type="disulfide bond" evidence="7">
    <location>
        <begin position="265"/>
        <end position="278"/>
    </location>
</feature>
<evidence type="ECO:0000256" key="8">
    <source>
        <dbReference type="SAM" id="SignalP"/>
    </source>
</evidence>
<dbReference type="InterPro" id="IPR016274">
    <property type="entry name" value="Histidine_acid_Pase_euk"/>
</dbReference>
<evidence type="ECO:0000313" key="9">
    <source>
        <dbReference type="EMBL" id="CDO92877.1"/>
    </source>
</evidence>
<dbReference type="GO" id="GO:0003993">
    <property type="term" value="F:acid phosphatase activity"/>
    <property type="evidence" value="ECO:0007669"/>
    <property type="project" value="UniProtKB-EC"/>
</dbReference>
<name>A0A0A8L1G5_9SACH</name>
<reference evidence="9 10" key="1">
    <citation type="submission" date="2014-03" db="EMBL/GenBank/DDBJ databases">
        <title>The genome of Kluyveromyces dobzhanskii.</title>
        <authorList>
            <person name="Nystedt B."/>
            <person name="Astrom S."/>
        </authorList>
    </citation>
    <scope>NUCLEOTIDE SEQUENCE [LARGE SCALE GENOMIC DNA]</scope>
    <source>
        <strain evidence="9 10">CBS 2104</strain>
    </source>
</reference>
<feature type="active site" description="Proton donor" evidence="6">
    <location>
        <position position="340"/>
    </location>
</feature>
<dbReference type="CDD" id="cd07061">
    <property type="entry name" value="HP_HAP_like"/>
    <property type="match status" value="1"/>
</dbReference>
<dbReference type="AlphaFoldDB" id="A0A0A8L1G5"/>
<feature type="disulfide bond" evidence="7">
    <location>
        <begin position="215"/>
        <end position="440"/>
    </location>
</feature>
<evidence type="ECO:0000256" key="5">
    <source>
        <dbReference type="ARBA" id="ARBA00023180"/>
    </source>
</evidence>
<dbReference type="Pfam" id="PF00328">
    <property type="entry name" value="His_Phos_2"/>
    <property type="match status" value="1"/>
</dbReference>
<feature type="disulfide bond" evidence="7">
    <location>
        <begin position="66"/>
        <end position="390"/>
    </location>
</feature>
<accession>A0A0A8L1G5</accession>
<evidence type="ECO:0000256" key="6">
    <source>
        <dbReference type="PIRSR" id="PIRSR000894-1"/>
    </source>
</evidence>
<dbReference type="Gene3D" id="3.40.50.1240">
    <property type="entry name" value="Phosphoglycerate mutase-like"/>
    <property type="match status" value="1"/>
</dbReference>
<keyword evidence="4" id="KW-0378">Hydrolase</keyword>
<dbReference type="SUPFAM" id="SSF53254">
    <property type="entry name" value="Phosphoglycerate mutase-like"/>
    <property type="match status" value="1"/>
</dbReference>
<proteinExistence type="inferred from homology"/>